<dbReference type="Proteomes" id="UP001285908">
    <property type="component" value="Unassembled WGS sequence"/>
</dbReference>
<evidence type="ECO:0000313" key="2">
    <source>
        <dbReference type="Proteomes" id="UP001285908"/>
    </source>
</evidence>
<proteinExistence type="predicted"/>
<dbReference type="RefSeq" id="XP_062693079.1">
    <property type="nucleotide sequence ID" value="XM_062834926.1"/>
</dbReference>
<accession>A0AAJ0MRG2</accession>
<protein>
    <submittedName>
        <fullName evidence="1">Uncharacterized protein</fullName>
    </submittedName>
</protein>
<reference evidence="1 2" key="1">
    <citation type="journal article" date="2023" name="Mol. Phylogenet. Evol.">
        <title>Genome-scale phylogeny and comparative genomics of the fungal order Sordariales.</title>
        <authorList>
            <person name="Hensen N."/>
            <person name="Bonometti L."/>
            <person name="Westerberg I."/>
            <person name="Brannstrom I.O."/>
            <person name="Guillou S."/>
            <person name="Cros-Aarteil S."/>
            <person name="Calhoun S."/>
            <person name="Haridas S."/>
            <person name="Kuo A."/>
            <person name="Mondo S."/>
            <person name="Pangilinan J."/>
            <person name="Riley R."/>
            <person name="LaButti K."/>
            <person name="Andreopoulos B."/>
            <person name="Lipzen A."/>
            <person name="Chen C."/>
            <person name="Yan M."/>
            <person name="Daum C."/>
            <person name="Ng V."/>
            <person name="Clum A."/>
            <person name="Steindorff A."/>
            <person name="Ohm R.A."/>
            <person name="Martin F."/>
            <person name="Silar P."/>
            <person name="Natvig D.O."/>
            <person name="Lalanne C."/>
            <person name="Gautier V."/>
            <person name="Ament-Velasquez S.L."/>
            <person name="Kruys A."/>
            <person name="Hutchinson M.I."/>
            <person name="Powell A.J."/>
            <person name="Barry K."/>
            <person name="Miller A.N."/>
            <person name="Grigoriev I.V."/>
            <person name="Debuchy R."/>
            <person name="Gladieux P."/>
            <person name="Hiltunen Thoren M."/>
            <person name="Johannesson H."/>
        </authorList>
    </citation>
    <scope>NUCLEOTIDE SEQUENCE [LARGE SCALE GENOMIC DNA]</scope>
    <source>
        <strain evidence="1 2">FGSC 10403</strain>
    </source>
</reference>
<evidence type="ECO:0000313" key="1">
    <source>
        <dbReference type="EMBL" id="KAK3492621.1"/>
    </source>
</evidence>
<sequence length="58" mass="6603">MEGEATADCYCGQIDCCIPPFLHDDTTWRRRERNDQHTITMLFLLLPSIALRSGPVPP</sequence>
<name>A0AAJ0MRG2_9PEZI</name>
<dbReference type="AlphaFoldDB" id="A0AAJ0MRG2"/>
<dbReference type="GeneID" id="87872548"/>
<organism evidence="1 2">
    <name type="scientific">Neurospora hispaniola</name>
    <dbReference type="NCBI Taxonomy" id="588809"/>
    <lineage>
        <taxon>Eukaryota</taxon>
        <taxon>Fungi</taxon>
        <taxon>Dikarya</taxon>
        <taxon>Ascomycota</taxon>
        <taxon>Pezizomycotina</taxon>
        <taxon>Sordariomycetes</taxon>
        <taxon>Sordariomycetidae</taxon>
        <taxon>Sordariales</taxon>
        <taxon>Sordariaceae</taxon>
        <taxon>Neurospora</taxon>
    </lineage>
</organism>
<comment type="caution">
    <text evidence="1">The sequence shown here is derived from an EMBL/GenBank/DDBJ whole genome shotgun (WGS) entry which is preliminary data.</text>
</comment>
<gene>
    <name evidence="1" type="ORF">B0T23DRAFT_316393</name>
</gene>
<dbReference type="EMBL" id="JAULSX010000004">
    <property type="protein sequence ID" value="KAK3492621.1"/>
    <property type="molecule type" value="Genomic_DNA"/>
</dbReference>
<keyword evidence="2" id="KW-1185">Reference proteome</keyword>